<evidence type="ECO:0000256" key="1">
    <source>
        <dbReference type="ARBA" id="ARBA00007734"/>
    </source>
</evidence>
<dbReference type="PROSITE" id="PS00922">
    <property type="entry name" value="TRANSGLYCOSYLASE"/>
    <property type="match status" value="1"/>
</dbReference>
<dbReference type="CDD" id="cd16894">
    <property type="entry name" value="MltD-like"/>
    <property type="match status" value="1"/>
</dbReference>
<dbReference type="PROSITE" id="PS51782">
    <property type="entry name" value="LYSM"/>
    <property type="match status" value="1"/>
</dbReference>
<proteinExistence type="inferred from homology"/>
<dbReference type="InterPro" id="IPR036779">
    <property type="entry name" value="LysM_dom_sf"/>
</dbReference>
<feature type="domain" description="LysM" evidence="3">
    <location>
        <begin position="374"/>
        <end position="418"/>
    </location>
</feature>
<dbReference type="SMART" id="SM00257">
    <property type="entry name" value="LysM"/>
    <property type="match status" value="1"/>
</dbReference>
<dbReference type="KEGG" id="lsf:I8J32_016645"/>
<dbReference type="Pfam" id="PF01464">
    <property type="entry name" value="SLT"/>
    <property type="match status" value="1"/>
</dbReference>
<dbReference type="RefSeq" id="WP_200613774.1">
    <property type="nucleotide sequence ID" value="NZ_CP071518.1"/>
</dbReference>
<gene>
    <name evidence="4" type="ORF">I8J32_016645</name>
</gene>
<dbReference type="GO" id="GO:0016020">
    <property type="term" value="C:membrane"/>
    <property type="evidence" value="ECO:0007669"/>
    <property type="project" value="InterPro"/>
</dbReference>
<dbReference type="CDD" id="cd00118">
    <property type="entry name" value="LysM"/>
    <property type="match status" value="1"/>
</dbReference>
<feature type="chain" id="PRO_5037493518" evidence="2">
    <location>
        <begin position="21"/>
        <end position="432"/>
    </location>
</feature>
<name>A0A975AS08_9GAMM</name>
<protein>
    <submittedName>
        <fullName evidence="4">Transglycosylase SLT domain-containing protein</fullName>
    </submittedName>
</protein>
<evidence type="ECO:0000256" key="2">
    <source>
        <dbReference type="SAM" id="SignalP"/>
    </source>
</evidence>
<dbReference type="Proteomes" id="UP000639274">
    <property type="component" value="Chromosome"/>
</dbReference>
<sequence>MIRRTGVLWLAMALAAPACALESAPDAAAPVAPMGAAADEVSAAPVAAEVEASAGSRSGREIYQRFREGLAEPGCDGGASSARWRAHFAHAPRQLATHDGDVLPLFGYVVDALRAASLPTEYALIPFVESGYKPGARSPQGPAGLWQMITVTARNHSVSIRAGYDGRLSPVESTAAAVKYLKTLHGMFGGNWRLAVMGYNAGEYRVLGAIKRNGQTVRTARPESLPGLSPITQAYVRKLHALSCLMEQAHARGEWAGVENKPVPRLEEVTLPEATQDVAEWARRNGQDASRLLRLNPAYPQGRISRVNGKPARLLAYGVVDSLPASSAAVGAAELAADASVSVAAVEDAQPLILADASAPLVTDAPAADAPGPRRHTVVRGENASRIAGRYGIRVAELLERNRLAPRSVLQPGTVLLIDADVVAGVPAAGTR</sequence>
<comment type="similarity">
    <text evidence="1">Belongs to the transglycosylase Slt family.</text>
</comment>
<dbReference type="InterPro" id="IPR008258">
    <property type="entry name" value="Transglycosylase_SLT_dom_1"/>
</dbReference>
<organism evidence="4 5">
    <name type="scientific">Agrilutibacter solisilvae</name>
    <dbReference type="NCBI Taxonomy" id="2763317"/>
    <lineage>
        <taxon>Bacteria</taxon>
        <taxon>Pseudomonadati</taxon>
        <taxon>Pseudomonadota</taxon>
        <taxon>Gammaproteobacteria</taxon>
        <taxon>Lysobacterales</taxon>
        <taxon>Lysobacteraceae</taxon>
        <taxon>Agrilutibacter</taxon>
    </lineage>
</organism>
<reference evidence="4 5" key="1">
    <citation type="submission" date="2021-03" db="EMBL/GenBank/DDBJ databases">
        <title>Lysobacter sp. nov. isolated from soil of gangwondo yeongwol, south Korea.</title>
        <authorList>
            <person name="Kim K.R."/>
            <person name="Kim K.H."/>
            <person name="Jeon C.O."/>
        </authorList>
    </citation>
    <scope>NUCLEOTIDE SEQUENCE [LARGE SCALE GENOMIC DNA]</scope>
    <source>
        <strain evidence="4 5">R19</strain>
    </source>
</reference>
<dbReference type="EMBL" id="CP071518">
    <property type="protein sequence ID" value="QSX78277.1"/>
    <property type="molecule type" value="Genomic_DNA"/>
</dbReference>
<dbReference type="SUPFAM" id="SSF54106">
    <property type="entry name" value="LysM domain"/>
    <property type="match status" value="1"/>
</dbReference>
<dbReference type="InterPro" id="IPR000189">
    <property type="entry name" value="Transglyc_AS"/>
</dbReference>
<dbReference type="SUPFAM" id="SSF53955">
    <property type="entry name" value="Lysozyme-like"/>
    <property type="match status" value="1"/>
</dbReference>
<evidence type="ECO:0000259" key="3">
    <source>
        <dbReference type="PROSITE" id="PS51782"/>
    </source>
</evidence>
<dbReference type="Gene3D" id="3.10.350.10">
    <property type="entry name" value="LysM domain"/>
    <property type="match status" value="1"/>
</dbReference>
<dbReference type="InterPro" id="IPR018392">
    <property type="entry name" value="LysM"/>
</dbReference>
<evidence type="ECO:0000313" key="4">
    <source>
        <dbReference type="EMBL" id="QSX78277.1"/>
    </source>
</evidence>
<evidence type="ECO:0000313" key="5">
    <source>
        <dbReference type="Proteomes" id="UP000639274"/>
    </source>
</evidence>
<dbReference type="Pfam" id="PF01476">
    <property type="entry name" value="LysM"/>
    <property type="match status" value="1"/>
</dbReference>
<dbReference type="GO" id="GO:0008933">
    <property type="term" value="F:peptidoglycan lytic transglycosylase activity"/>
    <property type="evidence" value="ECO:0007669"/>
    <property type="project" value="InterPro"/>
</dbReference>
<dbReference type="InterPro" id="IPR023346">
    <property type="entry name" value="Lysozyme-like_dom_sf"/>
</dbReference>
<feature type="signal peptide" evidence="2">
    <location>
        <begin position="1"/>
        <end position="20"/>
    </location>
</feature>
<keyword evidence="5" id="KW-1185">Reference proteome</keyword>
<dbReference type="AlphaFoldDB" id="A0A975AS08"/>
<accession>A0A975AS08</accession>
<keyword evidence="2" id="KW-0732">Signal</keyword>
<dbReference type="Gene3D" id="1.10.530.10">
    <property type="match status" value="1"/>
</dbReference>
<dbReference type="GO" id="GO:0000270">
    <property type="term" value="P:peptidoglycan metabolic process"/>
    <property type="evidence" value="ECO:0007669"/>
    <property type="project" value="InterPro"/>
</dbReference>